<organism evidence="1 2">
    <name type="scientific">Brassica cretica</name>
    <name type="common">Mustard</name>
    <dbReference type="NCBI Taxonomy" id="69181"/>
    <lineage>
        <taxon>Eukaryota</taxon>
        <taxon>Viridiplantae</taxon>
        <taxon>Streptophyta</taxon>
        <taxon>Embryophyta</taxon>
        <taxon>Tracheophyta</taxon>
        <taxon>Spermatophyta</taxon>
        <taxon>Magnoliopsida</taxon>
        <taxon>eudicotyledons</taxon>
        <taxon>Gunneridae</taxon>
        <taxon>Pentapetalae</taxon>
        <taxon>rosids</taxon>
        <taxon>malvids</taxon>
        <taxon>Brassicales</taxon>
        <taxon>Brassicaceae</taxon>
        <taxon>Brassiceae</taxon>
        <taxon>Brassica</taxon>
    </lineage>
</organism>
<dbReference type="SUPFAM" id="SSF55797">
    <property type="entry name" value="PR-1-like"/>
    <property type="match status" value="1"/>
</dbReference>
<dbReference type="PANTHER" id="PTHR34537:SF2">
    <property type="entry name" value="FERREDOXIN-LIKE PROTEIN"/>
    <property type="match status" value="1"/>
</dbReference>
<dbReference type="PANTHER" id="PTHR34537">
    <property type="entry name" value="OS08G0459300 PROTEIN"/>
    <property type="match status" value="1"/>
</dbReference>
<gene>
    <name evidence="1" type="ORF">F2Q68_00012674</name>
</gene>
<comment type="caution">
    <text evidence="1">The sequence shown here is derived from an EMBL/GenBank/DDBJ whole genome shotgun (WGS) entry which is preliminary data.</text>
</comment>
<proteinExistence type="predicted"/>
<dbReference type="OrthoDB" id="742600at2759"/>
<dbReference type="Gene3D" id="3.40.33.10">
    <property type="entry name" value="CAP"/>
    <property type="match status" value="1"/>
</dbReference>
<sequence length="293" mass="32356">MKKENSSLMSFLLLLSLSFLASSKSHGNPASEMVNVLNQNRTAWKLGKLHESPGLGCIALQYAELCEGNCNVNNTLTCEPPEDDFTQVFAPNCGVELPTFGTITGHVLGCGTHYATPEASFSDILFRDNKSLLVLRNRSHTEVGVGMARLHKGTYFWCILFSDGGTNSSFSLEANGRGIKQRKGCYSGSAFSCSNAHMILLIHHSHHRVVSLTQIMKDKTPIIGMKVSRIFMEFASSKSGVEFQGINRDTGEHDNAIWGSLNLIMRRVSHALFELMARVTVRKPIYQSPLFLP</sequence>
<name>A0A3N6QJA9_BRACR</name>
<protein>
    <submittedName>
        <fullName evidence="1">Uncharacterized protein</fullName>
    </submittedName>
</protein>
<evidence type="ECO:0000313" key="1">
    <source>
        <dbReference type="EMBL" id="KAF2556441.1"/>
    </source>
</evidence>
<reference evidence="1" key="1">
    <citation type="submission" date="2019-12" db="EMBL/GenBank/DDBJ databases">
        <title>Genome sequencing and annotation of Brassica cretica.</title>
        <authorList>
            <person name="Studholme D.J."/>
            <person name="Sarris P.F."/>
        </authorList>
    </citation>
    <scope>NUCLEOTIDE SEQUENCE</scope>
    <source>
        <strain evidence="1">PFS-001/15</strain>
        <tissue evidence="1">Leaf</tissue>
    </source>
</reference>
<dbReference type="InterPro" id="IPR035940">
    <property type="entry name" value="CAP_sf"/>
</dbReference>
<dbReference type="Proteomes" id="UP000712281">
    <property type="component" value="Unassembled WGS sequence"/>
</dbReference>
<dbReference type="AlphaFoldDB" id="A0A3N6QJA9"/>
<dbReference type="EMBL" id="QGKW02001940">
    <property type="protein sequence ID" value="KAF2556441.1"/>
    <property type="molecule type" value="Genomic_DNA"/>
</dbReference>
<evidence type="ECO:0000313" key="2">
    <source>
        <dbReference type="Proteomes" id="UP000712281"/>
    </source>
</evidence>
<accession>A0A3N6QJA9</accession>